<dbReference type="EMBL" id="PKSM01000103">
    <property type="protein sequence ID" value="POW12543.1"/>
    <property type="molecule type" value="Genomic_DNA"/>
</dbReference>
<accession>A0A2S4VSN3</accession>
<sequence length="89" mass="10435">MKLAAKFLNYDIKYRTIMRGNVENGQRIDELTENISRVELKFDTLTRNSIEFSRAATIKQHPATQIKQEELMPNHQHSPSTRNTFMKDP</sequence>
<reference evidence="3" key="3">
    <citation type="journal article" date="2018" name="Mol. Plant Microbe Interact.">
        <title>Genome sequence resources for the wheat stripe rust pathogen (Puccinia striiformis f. sp. tritici) and the barley stripe rust pathogen (Puccinia striiformis f. sp. hordei).</title>
        <authorList>
            <person name="Xia C."/>
            <person name="Wang M."/>
            <person name="Yin C."/>
            <person name="Cornejo O.E."/>
            <person name="Hulbert S.H."/>
            <person name="Chen X."/>
        </authorList>
    </citation>
    <scope>NUCLEOTIDE SEQUENCE [LARGE SCALE GENOMIC DNA]</scope>
    <source>
        <strain evidence="3">93TX-2</strain>
    </source>
</reference>
<dbReference type="VEuPathDB" id="FungiDB:PSHT_08068"/>
<gene>
    <name evidence="2" type="ORF">PSHT_08068</name>
</gene>
<organism evidence="2 3">
    <name type="scientific">Puccinia striiformis</name>
    <dbReference type="NCBI Taxonomy" id="27350"/>
    <lineage>
        <taxon>Eukaryota</taxon>
        <taxon>Fungi</taxon>
        <taxon>Dikarya</taxon>
        <taxon>Basidiomycota</taxon>
        <taxon>Pucciniomycotina</taxon>
        <taxon>Pucciniomycetes</taxon>
        <taxon>Pucciniales</taxon>
        <taxon>Pucciniaceae</taxon>
        <taxon>Puccinia</taxon>
    </lineage>
</organism>
<keyword evidence="3" id="KW-1185">Reference proteome</keyword>
<proteinExistence type="predicted"/>
<reference evidence="2 3" key="1">
    <citation type="submission" date="2017-12" db="EMBL/GenBank/DDBJ databases">
        <title>Gene loss provides genomic basis for host adaptation in cereal stripe rust fungi.</title>
        <authorList>
            <person name="Xia C."/>
        </authorList>
    </citation>
    <scope>NUCLEOTIDE SEQUENCE [LARGE SCALE GENOMIC DNA]</scope>
    <source>
        <strain evidence="2 3">93TX-2</strain>
    </source>
</reference>
<dbReference type="Proteomes" id="UP000238274">
    <property type="component" value="Unassembled WGS sequence"/>
</dbReference>
<comment type="caution">
    <text evidence="2">The sequence shown here is derived from an EMBL/GenBank/DDBJ whole genome shotgun (WGS) entry which is preliminary data.</text>
</comment>
<evidence type="ECO:0000313" key="3">
    <source>
        <dbReference type="Proteomes" id="UP000238274"/>
    </source>
</evidence>
<evidence type="ECO:0000313" key="2">
    <source>
        <dbReference type="EMBL" id="POW12543.1"/>
    </source>
</evidence>
<reference evidence="3" key="2">
    <citation type="journal article" date="2018" name="BMC Genomics">
        <title>Genomic insights into host adaptation between the wheat stripe rust pathogen (Puccinia striiformis f. sp. tritici) and the barley stripe rust pathogen (Puccinia striiformis f. sp. hordei).</title>
        <authorList>
            <person name="Xia C."/>
            <person name="Wang M."/>
            <person name="Yin C."/>
            <person name="Cornejo O.E."/>
            <person name="Hulbert S.H."/>
            <person name="Chen X."/>
        </authorList>
    </citation>
    <scope>NUCLEOTIDE SEQUENCE [LARGE SCALE GENOMIC DNA]</scope>
    <source>
        <strain evidence="3">93TX-2</strain>
    </source>
</reference>
<feature type="compositionally biased region" description="Polar residues" evidence="1">
    <location>
        <begin position="75"/>
        <end position="89"/>
    </location>
</feature>
<evidence type="ECO:0000256" key="1">
    <source>
        <dbReference type="SAM" id="MobiDB-lite"/>
    </source>
</evidence>
<protein>
    <submittedName>
        <fullName evidence="2">Uncharacterized protein</fullName>
    </submittedName>
</protein>
<dbReference type="AlphaFoldDB" id="A0A2S4VSN3"/>
<feature type="region of interest" description="Disordered" evidence="1">
    <location>
        <begin position="69"/>
        <end position="89"/>
    </location>
</feature>
<name>A0A2S4VSN3_9BASI</name>